<dbReference type="EnsemblBacteria" id="BAD02160">
    <property type="protein sequence ID" value="BAD02160"/>
    <property type="gene ID" value="BAD02160"/>
</dbReference>
<sequence>MVSTMNIIAYKDLTLEVRRSSRRRTVGITVERDGSLILSAPEQTPESKLQEIVHQRSQWIYKHLIRKEILNPSVPEKEYVSGEGFPYLGRNYRLQVIADDASQEKLKYYRGRFQLQQSSQHQGRELFIEWYKSHLKAHLQSKVEQFKHRVEVNPNSIQIRELGNRWGSCSTKGDLYFHWRVAMLPSNIVNYVVVHEMAHLKERRHNQTFWETIECILPDYQDSKQWLATQGIYYDL</sequence>
<geneLocation type="plasmid" evidence="2 3">
    <name>pSYSX</name>
</geneLocation>
<keyword evidence="3" id="KW-1185">Reference proteome</keyword>
<dbReference type="InterPro" id="IPR002725">
    <property type="entry name" value="YgjP-like_metallopeptidase"/>
</dbReference>
<dbReference type="Pfam" id="PF01863">
    <property type="entry name" value="YgjP-like"/>
    <property type="match status" value="1"/>
</dbReference>
<evidence type="ECO:0000313" key="3">
    <source>
        <dbReference type="Proteomes" id="UP000001425"/>
    </source>
</evidence>
<dbReference type="PANTHER" id="PTHR30399:SF1">
    <property type="entry name" value="UTP PYROPHOSPHATASE"/>
    <property type="match status" value="1"/>
</dbReference>
<feature type="domain" description="YgjP-like metallopeptidase" evidence="1">
    <location>
        <begin position="24"/>
        <end position="229"/>
    </location>
</feature>
<keyword evidence="2" id="KW-0614">Plasmid</keyword>
<dbReference type="AlphaFoldDB" id="Q6YRQ1"/>
<evidence type="ECO:0000313" key="2">
    <source>
        <dbReference type="EMBL" id="BAD02160.1"/>
    </source>
</evidence>
<dbReference type="KEGG" id="syn:slr6103"/>
<proteinExistence type="predicted"/>
<reference evidence="2 3" key="1">
    <citation type="journal article" date="2003" name="DNA Res.">
        <title>Structural analysis of four large plasmids harboring in a unicellular cyanobacterium, Synechocystis sp. PCC 6803.</title>
        <authorList>
            <person name="Kaneko T."/>
            <person name="Nakamura Y."/>
            <person name="Sasamoto S."/>
            <person name="Watanabe A."/>
            <person name="Kohara M."/>
            <person name="Matsumoto M."/>
            <person name="Shimpo S."/>
            <person name="Yamada M."/>
            <person name="Tabata S."/>
        </authorList>
    </citation>
    <scope>NUCLEOTIDE SEQUENCE [LARGE SCALE GENOMIC DNA]</scope>
    <source>
        <strain evidence="3">ATCC 27184 / PCC 6803 / Kazusa</strain>
    </source>
</reference>
<evidence type="ECO:0000259" key="1">
    <source>
        <dbReference type="Pfam" id="PF01863"/>
    </source>
</evidence>
<protein>
    <submittedName>
        <fullName evidence="2">Slr6103 protein</fullName>
    </submittedName>
</protein>
<organism evidence="2 3">
    <name type="scientific">Synechocystis sp. (strain ATCC 27184 / PCC 6803 / Kazusa)</name>
    <dbReference type="NCBI Taxonomy" id="1111708"/>
    <lineage>
        <taxon>Bacteria</taxon>
        <taxon>Bacillati</taxon>
        <taxon>Cyanobacteriota</taxon>
        <taxon>Cyanophyceae</taxon>
        <taxon>Synechococcales</taxon>
        <taxon>Merismopediaceae</taxon>
        <taxon>Synechocystis</taxon>
    </lineage>
</organism>
<dbReference type="InterPro" id="IPR053136">
    <property type="entry name" value="UTP_pyrophosphatase-like"/>
</dbReference>
<accession>Q6YRQ1</accession>
<dbReference type="CDD" id="cd07344">
    <property type="entry name" value="M48_yhfN_like"/>
    <property type="match status" value="1"/>
</dbReference>
<dbReference type="InParanoid" id="Q6YRQ1"/>
<dbReference type="PhylomeDB" id="Q6YRQ1"/>
<dbReference type="EMBL" id="AP006585">
    <property type="protein sequence ID" value="BAD02160.1"/>
    <property type="molecule type" value="Genomic_DNA"/>
</dbReference>
<dbReference type="Gene3D" id="3.30.2010.10">
    <property type="entry name" value="Metalloproteases ('zincins'), catalytic domain"/>
    <property type="match status" value="1"/>
</dbReference>
<name>Q6YRQ1_SYNY3</name>
<dbReference type="PANTHER" id="PTHR30399">
    <property type="entry name" value="UNCHARACTERIZED PROTEIN YGJP"/>
    <property type="match status" value="1"/>
</dbReference>
<dbReference type="Proteomes" id="UP000001425">
    <property type="component" value="Plasmid pSYSX"/>
</dbReference>
<gene>
    <name evidence="2" type="ordered locus">slr6103</name>
</gene>